<evidence type="ECO:0000313" key="10">
    <source>
        <dbReference type="EMBL" id="KAL1377825.1"/>
    </source>
</evidence>
<comment type="caution">
    <text evidence="10">The sequence shown here is derived from an EMBL/GenBank/DDBJ whole genome shotgun (WGS) entry which is preliminary data.</text>
</comment>
<dbReference type="InterPro" id="IPR000668">
    <property type="entry name" value="Peptidase_C1A_C"/>
</dbReference>
<dbReference type="PROSITE" id="PS00640">
    <property type="entry name" value="THIOL_PROTEASE_ASN"/>
    <property type="match status" value="2"/>
</dbReference>
<keyword evidence="5" id="KW-0788">Thiol protease</keyword>
<dbReference type="Proteomes" id="UP001562425">
    <property type="component" value="Unassembled WGS sequence"/>
</dbReference>
<dbReference type="PROSITE" id="PS00639">
    <property type="entry name" value="THIOL_PROTEASE_HIS"/>
    <property type="match status" value="1"/>
</dbReference>
<evidence type="ECO:0000256" key="1">
    <source>
        <dbReference type="ARBA" id="ARBA00008455"/>
    </source>
</evidence>
<evidence type="ECO:0000256" key="6">
    <source>
        <dbReference type="ARBA" id="ARBA00023145"/>
    </source>
</evidence>
<dbReference type="CDD" id="cd02620">
    <property type="entry name" value="Peptidase_C1A_CathepsinB"/>
    <property type="match status" value="2"/>
</dbReference>
<keyword evidence="2" id="KW-0645">Protease</keyword>
<dbReference type="InterPro" id="IPR000169">
    <property type="entry name" value="Pept_cys_AS"/>
</dbReference>
<evidence type="ECO:0000256" key="8">
    <source>
        <dbReference type="SAM" id="SignalP"/>
    </source>
</evidence>
<dbReference type="GO" id="GO:0008234">
    <property type="term" value="F:cysteine-type peptidase activity"/>
    <property type="evidence" value="ECO:0007669"/>
    <property type="project" value="UniProtKB-KW"/>
</dbReference>
<gene>
    <name evidence="10" type="ORF">pipiens_001506</name>
</gene>
<feature type="signal peptide" evidence="8">
    <location>
        <begin position="1"/>
        <end position="19"/>
    </location>
</feature>
<organism evidence="10 11">
    <name type="scientific">Culex pipiens pipiens</name>
    <name type="common">Northern house mosquito</name>
    <dbReference type="NCBI Taxonomy" id="38569"/>
    <lineage>
        <taxon>Eukaryota</taxon>
        <taxon>Metazoa</taxon>
        <taxon>Ecdysozoa</taxon>
        <taxon>Arthropoda</taxon>
        <taxon>Hexapoda</taxon>
        <taxon>Insecta</taxon>
        <taxon>Pterygota</taxon>
        <taxon>Neoptera</taxon>
        <taxon>Endopterygota</taxon>
        <taxon>Diptera</taxon>
        <taxon>Nematocera</taxon>
        <taxon>Culicoidea</taxon>
        <taxon>Culicidae</taxon>
        <taxon>Culicinae</taxon>
        <taxon>Culicini</taxon>
        <taxon>Culex</taxon>
        <taxon>Culex</taxon>
    </lineage>
</organism>
<evidence type="ECO:0000313" key="11">
    <source>
        <dbReference type="Proteomes" id="UP001562425"/>
    </source>
</evidence>
<keyword evidence="6" id="KW-0865">Zymogen</keyword>
<reference evidence="10 11" key="1">
    <citation type="submission" date="2024-05" db="EMBL/GenBank/DDBJ databases">
        <title>Culex pipiens pipiens assembly and annotation.</title>
        <authorList>
            <person name="Alout H."/>
            <person name="Durand T."/>
        </authorList>
    </citation>
    <scope>NUCLEOTIDE SEQUENCE [LARGE SCALE GENOMIC DNA]</scope>
    <source>
        <strain evidence="10">HA-2024</strain>
        <tissue evidence="10">Whole body</tissue>
    </source>
</reference>
<dbReference type="SUPFAM" id="SSF54001">
    <property type="entry name" value="Cysteine proteinases"/>
    <property type="match status" value="2"/>
</dbReference>
<keyword evidence="7" id="KW-1015">Disulfide bond</keyword>
<dbReference type="PANTHER" id="PTHR12411">
    <property type="entry name" value="CYSTEINE PROTEASE FAMILY C1-RELATED"/>
    <property type="match status" value="1"/>
</dbReference>
<keyword evidence="3 8" id="KW-0732">Signal</keyword>
<name>A0ABD1CN56_CULPP</name>
<dbReference type="SMART" id="SM00645">
    <property type="entry name" value="Pept_C1"/>
    <property type="match status" value="2"/>
</dbReference>
<dbReference type="Gene3D" id="3.90.70.10">
    <property type="entry name" value="Cysteine proteinases"/>
    <property type="match status" value="2"/>
</dbReference>
<dbReference type="AlphaFoldDB" id="A0ABD1CN56"/>
<dbReference type="EMBL" id="JBEHCU010010704">
    <property type="protein sequence ID" value="KAL1377825.1"/>
    <property type="molecule type" value="Genomic_DNA"/>
</dbReference>
<feature type="domain" description="Peptidase C1A papain C-terminal" evidence="9">
    <location>
        <begin position="381"/>
        <end position="617"/>
    </location>
</feature>
<dbReference type="InterPro" id="IPR025660">
    <property type="entry name" value="Pept_his_AS"/>
</dbReference>
<dbReference type="FunFam" id="3.90.70.10:FF:000031">
    <property type="entry name" value="Cathepsin B"/>
    <property type="match status" value="2"/>
</dbReference>
<dbReference type="PRINTS" id="PR00705">
    <property type="entry name" value="PAPAIN"/>
</dbReference>
<evidence type="ECO:0000259" key="9">
    <source>
        <dbReference type="SMART" id="SM00645"/>
    </source>
</evidence>
<keyword evidence="4" id="KW-0378">Hydrolase</keyword>
<dbReference type="InterPro" id="IPR025661">
    <property type="entry name" value="Pept_asp_AS"/>
</dbReference>
<evidence type="ECO:0000256" key="2">
    <source>
        <dbReference type="ARBA" id="ARBA00022670"/>
    </source>
</evidence>
<feature type="chain" id="PRO_5044860949" description="Peptidase C1A papain C-terminal domain-containing protein" evidence="8">
    <location>
        <begin position="20"/>
        <end position="620"/>
    </location>
</feature>
<accession>A0ABD1CN56</accession>
<evidence type="ECO:0000256" key="5">
    <source>
        <dbReference type="ARBA" id="ARBA00022807"/>
    </source>
</evidence>
<evidence type="ECO:0000256" key="7">
    <source>
        <dbReference type="ARBA" id="ARBA00023157"/>
    </source>
</evidence>
<feature type="domain" description="Peptidase C1A papain C-terminal" evidence="9">
    <location>
        <begin position="81"/>
        <end position="317"/>
    </location>
</feature>
<comment type="similarity">
    <text evidence="1">Belongs to the peptidase C1 family.</text>
</comment>
<sequence>MALTKVLLVLCLAVGSISGFSISDQMQNALVSAIRSRTRTWVAQVYDQREKFGVMSLGLRPNESVANAVPLLENQRSVRSLPESFDSRQKWPNCPSLNQIRDQGCCGSCYVVSTAAAITDRYCIHSGGQQQFTFGATDYLACCTDCFKCDGGYVGKTWQYWVDSGLTSEGAYKSGQGCNSYPFGSYCVNDPLPTCSRKCQAGYPLAYSQDLKYGASAYRVMWNENAIMTEIYQNGPVVVQFEVFADFYQYKSGVYRHVTGATEGWHAVRVIGWGVENGVKYWLVANSWGVRWGDKGFFKFVRGENHLGIEDFVYAGLPKYYITNQMQDALVSAIESRTRTWVAQAYVQREKFGVMSLGLRPNDSVANAVPLLKNQRSVRFLPESFDSRQKWSYCPSLNKIRDQGCCGSCYIVATAAAITDRYCIHSGGQQQFTFGATDYLACCTDCFKCVGGYSAKTWQYWVDSGLTSEGAYKSGQGCYSYPFNSYCVNDPYPTCNRKCQAGYPLTHSQDLKYGASAYRVMWNEKAIMTEIYQNGPVVVQFEVFDDFYQYSSGVYRHVTGTTRGWHVVRVIGWGVENGVKYWLIANSWGARWGDKGFVKFVRGENHLGIEDYVYAGLPKY</sequence>
<keyword evidence="11" id="KW-1185">Reference proteome</keyword>
<evidence type="ECO:0000256" key="4">
    <source>
        <dbReference type="ARBA" id="ARBA00022801"/>
    </source>
</evidence>
<dbReference type="GO" id="GO:0006508">
    <property type="term" value="P:proteolysis"/>
    <property type="evidence" value="ECO:0007669"/>
    <property type="project" value="UniProtKB-KW"/>
</dbReference>
<protein>
    <recommendedName>
        <fullName evidence="9">Peptidase C1A papain C-terminal domain-containing protein</fullName>
    </recommendedName>
</protein>
<dbReference type="InterPro" id="IPR038765">
    <property type="entry name" value="Papain-like_cys_pep_sf"/>
</dbReference>
<dbReference type="Pfam" id="PF00112">
    <property type="entry name" value="Peptidase_C1"/>
    <property type="match status" value="2"/>
</dbReference>
<dbReference type="PROSITE" id="PS00139">
    <property type="entry name" value="THIOL_PROTEASE_CYS"/>
    <property type="match status" value="2"/>
</dbReference>
<evidence type="ECO:0000256" key="3">
    <source>
        <dbReference type="ARBA" id="ARBA00022729"/>
    </source>
</evidence>
<dbReference type="InterPro" id="IPR013128">
    <property type="entry name" value="Peptidase_C1A"/>
</dbReference>
<proteinExistence type="inferred from homology"/>